<dbReference type="InterPro" id="IPR001368">
    <property type="entry name" value="TNFR/NGFR_Cys_rich_reg"/>
</dbReference>
<dbReference type="SMART" id="SM00208">
    <property type="entry name" value="TNFR"/>
    <property type="match status" value="2"/>
</dbReference>
<dbReference type="GO" id="GO:0043123">
    <property type="term" value="P:positive regulation of canonical NF-kappaB signal transduction"/>
    <property type="evidence" value="ECO:0007669"/>
    <property type="project" value="InterPro"/>
</dbReference>
<dbReference type="InterPro" id="IPR047526">
    <property type="entry name" value="TNR19/27/EDAR"/>
</dbReference>
<evidence type="ECO:0000313" key="13">
    <source>
        <dbReference type="RefSeq" id="XP_032822691.1"/>
    </source>
</evidence>
<feature type="compositionally biased region" description="Basic and acidic residues" evidence="9">
    <location>
        <begin position="358"/>
        <end position="369"/>
    </location>
</feature>
<feature type="compositionally biased region" description="Polar residues" evidence="9">
    <location>
        <begin position="324"/>
        <end position="336"/>
    </location>
</feature>
<protein>
    <submittedName>
        <fullName evidence="13 14">Tumor necrosis factor receptor superfamily member EDAR-like</fullName>
    </submittedName>
</protein>
<feature type="domain" description="TNFR-Cys" evidence="11">
    <location>
        <begin position="95"/>
        <end position="134"/>
    </location>
</feature>
<keyword evidence="6" id="KW-1015">Disulfide bond</keyword>
<dbReference type="InterPro" id="IPR034048">
    <property type="entry name" value="TNFRSF19L_N"/>
</dbReference>
<dbReference type="RefSeq" id="XP_032822694.1">
    <property type="nucleotide sequence ID" value="XM_032966803.1"/>
</dbReference>
<keyword evidence="8" id="KW-0325">Glycoprotein</keyword>
<proteinExistence type="predicted"/>
<dbReference type="RefSeq" id="XP_032822693.1">
    <property type="nucleotide sequence ID" value="XM_032966802.1"/>
</dbReference>
<evidence type="ECO:0000256" key="10">
    <source>
        <dbReference type="SAM" id="Phobius"/>
    </source>
</evidence>
<feature type="region of interest" description="Disordered" evidence="9">
    <location>
        <begin position="324"/>
        <end position="383"/>
    </location>
</feature>
<comment type="subcellular location">
    <subcellularLocation>
        <location evidence="1">Membrane</location>
        <topology evidence="1">Single-pass membrane protein</topology>
    </subcellularLocation>
</comment>
<evidence type="ECO:0000313" key="15">
    <source>
        <dbReference type="RefSeq" id="XP_032822694.1"/>
    </source>
</evidence>
<evidence type="ECO:0000256" key="8">
    <source>
        <dbReference type="ARBA" id="ARBA00023180"/>
    </source>
</evidence>
<evidence type="ECO:0000256" key="3">
    <source>
        <dbReference type="ARBA" id="ARBA00022737"/>
    </source>
</evidence>
<dbReference type="GeneID" id="116949446"/>
<dbReference type="GO" id="GO:0046330">
    <property type="term" value="P:positive regulation of JNK cascade"/>
    <property type="evidence" value="ECO:0007669"/>
    <property type="project" value="InterPro"/>
</dbReference>
<keyword evidence="12" id="KW-1185">Reference proteome</keyword>
<dbReference type="CDD" id="cd13419">
    <property type="entry name" value="TNFRSF19L"/>
    <property type="match status" value="1"/>
</dbReference>
<keyword evidence="2 10" id="KW-0812">Transmembrane</keyword>
<dbReference type="AlphaFoldDB" id="A0AAJ7X5W7"/>
<evidence type="ECO:0000313" key="14">
    <source>
        <dbReference type="RefSeq" id="XP_032822693.1"/>
    </source>
</evidence>
<accession>A0AAJ7X5W7</accession>
<dbReference type="SUPFAM" id="SSF57586">
    <property type="entry name" value="TNF receptor-like"/>
    <property type="match status" value="1"/>
</dbReference>
<dbReference type="Proteomes" id="UP001318040">
    <property type="component" value="Chromosome 36"/>
</dbReference>
<keyword evidence="4 10" id="KW-1133">Transmembrane helix</keyword>
<evidence type="ECO:0000256" key="4">
    <source>
        <dbReference type="ARBA" id="ARBA00022989"/>
    </source>
</evidence>
<name>A0AAJ7X5W7_PETMA</name>
<evidence type="ECO:0000256" key="6">
    <source>
        <dbReference type="ARBA" id="ARBA00023157"/>
    </source>
</evidence>
<evidence type="ECO:0000259" key="11">
    <source>
        <dbReference type="SMART" id="SM00208"/>
    </source>
</evidence>
<evidence type="ECO:0000313" key="12">
    <source>
        <dbReference type="Proteomes" id="UP001318040"/>
    </source>
</evidence>
<dbReference type="GO" id="GO:0038023">
    <property type="term" value="F:signaling receptor activity"/>
    <property type="evidence" value="ECO:0007669"/>
    <property type="project" value="InterPro"/>
</dbReference>
<evidence type="ECO:0000256" key="9">
    <source>
        <dbReference type="SAM" id="MobiDB-lite"/>
    </source>
</evidence>
<keyword evidence="7" id="KW-0675">Receptor</keyword>
<keyword evidence="5 10" id="KW-0472">Membrane</keyword>
<reference evidence="13 14" key="1">
    <citation type="submission" date="2025-04" db="UniProtKB">
        <authorList>
            <consortium name="RefSeq"/>
        </authorList>
    </citation>
    <scope>IDENTIFICATION</scope>
    <source>
        <tissue evidence="13 14">Sperm</tissue>
    </source>
</reference>
<dbReference type="GO" id="GO:0005886">
    <property type="term" value="C:plasma membrane"/>
    <property type="evidence" value="ECO:0007669"/>
    <property type="project" value="TreeGrafter"/>
</dbReference>
<keyword evidence="3" id="KW-0677">Repeat</keyword>
<gene>
    <name evidence="13 14 15" type="primary">LOC116949446</name>
</gene>
<feature type="transmembrane region" description="Helical" evidence="10">
    <location>
        <begin position="199"/>
        <end position="219"/>
    </location>
</feature>
<sequence length="536" mass="58813">MESYGEARPPRSRGSLGCAPCRAVRPHAASVAAGVLGLLALGTLVTCVAARAPMCGEHQFLSNGLCQPCRQCPPGEEPNQVCGYDYGEGTTCAACPAGYYSDKLGYGKCQPHVDCELYNAKTQQAGNKQRDSVCGECLPGFYHCSLLSPDSSNKYDKNECCDCRSAKTKYPECGDGRTTANVRIPHAVPTSSHEHVRPLFYMLLGVLLLFAILVVWVVCGPRRRATCRLLNPVASWCHRISSGWRATSATQVTNPLLPTERKETSRDSQYSPSEEATFDPAGQLCMSGQQQLLHQRRHSTFPRVCDKLKNCKCEQCQDLFNSLKSGHSQHNANRKSATSDKKNAHTSGVQKVKGPNLVKDDSDSDENRQKNPGQDPWMKAVPRKDPSVIGYRSASVGPSLLPTVPIKPEGPTRTRLIERVEDLYRRALKKTKDMAIDSLDFRLRERLTLKLNSSLNASSGGSQQNLLSKLAHRLGITSDEALLLGNAEELLRVASTRAASVPSLLEALYDVKHYDVLNLLCEGLLSPYEGHHLSYV</sequence>
<dbReference type="Gene3D" id="2.10.50.10">
    <property type="entry name" value="Tumor Necrosis Factor Receptor, subunit A, domain 2"/>
    <property type="match status" value="1"/>
</dbReference>
<dbReference type="RefSeq" id="XP_032822691.1">
    <property type="nucleotide sequence ID" value="XM_032966800.1"/>
</dbReference>
<evidence type="ECO:0000256" key="1">
    <source>
        <dbReference type="ARBA" id="ARBA00004167"/>
    </source>
</evidence>
<evidence type="ECO:0000256" key="5">
    <source>
        <dbReference type="ARBA" id="ARBA00023136"/>
    </source>
</evidence>
<evidence type="ECO:0000256" key="2">
    <source>
        <dbReference type="ARBA" id="ARBA00022692"/>
    </source>
</evidence>
<dbReference type="KEGG" id="pmrn:116949446"/>
<organism evidence="12 15">
    <name type="scientific">Petromyzon marinus</name>
    <name type="common">Sea lamprey</name>
    <dbReference type="NCBI Taxonomy" id="7757"/>
    <lineage>
        <taxon>Eukaryota</taxon>
        <taxon>Metazoa</taxon>
        <taxon>Chordata</taxon>
        <taxon>Craniata</taxon>
        <taxon>Vertebrata</taxon>
        <taxon>Cyclostomata</taxon>
        <taxon>Hyperoartia</taxon>
        <taxon>Petromyzontiformes</taxon>
        <taxon>Petromyzontidae</taxon>
        <taxon>Petromyzon</taxon>
    </lineage>
</organism>
<feature type="domain" description="TNFR-Cys" evidence="11">
    <location>
        <begin position="55"/>
        <end position="92"/>
    </location>
</feature>
<evidence type="ECO:0000256" key="7">
    <source>
        <dbReference type="ARBA" id="ARBA00023170"/>
    </source>
</evidence>
<feature type="region of interest" description="Disordered" evidence="9">
    <location>
        <begin position="251"/>
        <end position="276"/>
    </location>
</feature>
<dbReference type="PANTHER" id="PTHR12120">
    <property type="entry name" value="TNFR-CYS DOMAIN-CONTAINING PROTEIN"/>
    <property type="match status" value="1"/>
</dbReference>
<dbReference type="PANTHER" id="PTHR12120:SF1">
    <property type="entry name" value="TUMOR NECROSIS FACTOR RECEPTOR SUPERFAMILY MEMBER 19"/>
    <property type="match status" value="1"/>
</dbReference>